<dbReference type="PROSITE" id="PS50994">
    <property type="entry name" value="INTEGRASE"/>
    <property type="match status" value="1"/>
</dbReference>
<evidence type="ECO:0000256" key="1">
    <source>
        <dbReference type="ARBA" id="ARBA00039658"/>
    </source>
</evidence>
<reference evidence="4 5" key="1">
    <citation type="submission" date="2020-10" db="EMBL/GenBank/DDBJ databases">
        <title>Pygocentrus nattereri (red-bellied piranha) genome, fPygNat1, primary haplotype.</title>
        <authorList>
            <person name="Myers G."/>
            <person name="Meyer A."/>
            <person name="Karagic N."/>
            <person name="Pippel M."/>
            <person name="Winkler S."/>
            <person name="Tracey A."/>
            <person name="Wood J."/>
            <person name="Formenti G."/>
            <person name="Howe K."/>
            <person name="Fedrigo O."/>
            <person name="Jarvis E.D."/>
        </authorList>
    </citation>
    <scope>NUCLEOTIDE SEQUENCE [LARGE SCALE GENOMIC DNA]</scope>
</reference>
<dbReference type="PANTHER" id="PTHR37984">
    <property type="entry name" value="PROTEIN CBG26694"/>
    <property type="match status" value="1"/>
</dbReference>
<dbReference type="SUPFAM" id="SSF53098">
    <property type="entry name" value="Ribonuclease H-like"/>
    <property type="match status" value="1"/>
</dbReference>
<dbReference type="InterPro" id="IPR041588">
    <property type="entry name" value="Integrase_H2C2"/>
</dbReference>
<dbReference type="Ensembl" id="ENSPNAT00000072463.1">
    <property type="protein sequence ID" value="ENSPNAP00000078799.1"/>
    <property type="gene ID" value="ENSPNAG00000030633.1"/>
</dbReference>
<dbReference type="InterPro" id="IPR036397">
    <property type="entry name" value="RNaseH_sf"/>
</dbReference>
<dbReference type="GO" id="GO:0003676">
    <property type="term" value="F:nucleic acid binding"/>
    <property type="evidence" value="ECO:0007669"/>
    <property type="project" value="InterPro"/>
</dbReference>
<reference evidence="4" key="2">
    <citation type="submission" date="2025-05" db="UniProtKB">
        <authorList>
            <consortium name="Ensembl"/>
        </authorList>
    </citation>
    <scope>IDENTIFICATION</scope>
</reference>
<dbReference type="Ensembl" id="ENSPNAT00000082141.1">
    <property type="protein sequence ID" value="ENSPNAP00000046717.1"/>
    <property type="gene ID" value="ENSPNAG00000034680.1"/>
</dbReference>
<dbReference type="InterPro" id="IPR001584">
    <property type="entry name" value="Integrase_cat-core"/>
</dbReference>
<dbReference type="Gene3D" id="1.10.340.70">
    <property type="match status" value="1"/>
</dbReference>
<evidence type="ECO:0000313" key="4">
    <source>
        <dbReference type="Ensembl" id="ENSPNAP00000046717.1"/>
    </source>
</evidence>
<evidence type="ECO:0000256" key="2">
    <source>
        <dbReference type="SAM" id="MobiDB-lite"/>
    </source>
</evidence>
<dbReference type="AlphaFoldDB" id="A0AAR2J8R8"/>
<dbReference type="Pfam" id="PF17921">
    <property type="entry name" value="Integrase_H2C2"/>
    <property type="match status" value="1"/>
</dbReference>
<sequence length="533" mass="60795">MLSLLIRKFVHSGEWPADVTKLHPDVALMKRQSSKLMEKGGLVYSVTQKNSDGEIHQLLLPEKFREQVIKSVHDDMGHLGVERTLELVRNRFYWPRMSLTVELYVKNCGSCVAWKSPCIRAAPLHQIVTSGPMELVCIDFLCLEPDSKGFSNILVVTDHFSRYSQAYPTKDQRAVTVAKTLVEKFFVHYGLPSRIHSDQGRDFESRLIHELLRVLGIRKSRTTPYHPQGDPQPERFNRTLLSMLGTLGSTQKRQWSQHVSQLVHAYNSTKNDSTGYSPYFLMFGREARLPVDVCFGAEEREGVSHHRYVEELRQDLQNAYELAAKAASRVHLRNKRGYEKLLRPQVLDTGDRVLLKNLGLKGKHKLQSRWSSLPYVIVGKIPDLPVYRIKPESGMGRVRTIHRDHLLPIGCLVRLPGDDTLIPVTSPRTRSHKKVTQAGNQSLASAEVPMPGTGDLVSDSEEEMETQSIVNLYEPLVIGSVGGGGKERKKTRTRERLGDREGVCVEQRRHYKRHFPRFLEKNKFITCPRLSVR</sequence>
<organism evidence="4 5">
    <name type="scientific">Pygocentrus nattereri</name>
    <name type="common">Red-bellied piranha</name>
    <dbReference type="NCBI Taxonomy" id="42514"/>
    <lineage>
        <taxon>Eukaryota</taxon>
        <taxon>Metazoa</taxon>
        <taxon>Chordata</taxon>
        <taxon>Craniata</taxon>
        <taxon>Vertebrata</taxon>
        <taxon>Euteleostomi</taxon>
        <taxon>Actinopterygii</taxon>
        <taxon>Neopterygii</taxon>
        <taxon>Teleostei</taxon>
        <taxon>Ostariophysi</taxon>
        <taxon>Characiformes</taxon>
        <taxon>Characoidei</taxon>
        <taxon>Pygocentrus</taxon>
    </lineage>
</organism>
<dbReference type="PANTHER" id="PTHR37984:SF15">
    <property type="entry name" value="INTEGRASE CATALYTIC DOMAIN-CONTAINING PROTEIN"/>
    <property type="match status" value="1"/>
</dbReference>
<keyword evidence="5" id="KW-1185">Reference proteome</keyword>
<proteinExistence type="predicted"/>
<evidence type="ECO:0000259" key="3">
    <source>
        <dbReference type="PROSITE" id="PS50994"/>
    </source>
</evidence>
<evidence type="ECO:0000313" key="5">
    <source>
        <dbReference type="Proteomes" id="UP001501920"/>
    </source>
</evidence>
<feature type="region of interest" description="Disordered" evidence="2">
    <location>
        <begin position="425"/>
        <end position="458"/>
    </location>
</feature>
<dbReference type="FunFam" id="3.30.420.10:FF:000269">
    <property type="entry name" value="Uncharacterized protein"/>
    <property type="match status" value="1"/>
</dbReference>
<dbReference type="Proteomes" id="UP001501920">
    <property type="component" value="Chromosome 5"/>
</dbReference>
<dbReference type="InterPro" id="IPR050951">
    <property type="entry name" value="Retrovirus_Pol_polyprotein"/>
</dbReference>
<dbReference type="GeneTree" id="ENSGT01000000214408"/>
<name>A0AAR2J8R8_PYGNA</name>
<dbReference type="GO" id="GO:0015074">
    <property type="term" value="P:DNA integration"/>
    <property type="evidence" value="ECO:0007669"/>
    <property type="project" value="InterPro"/>
</dbReference>
<dbReference type="Pfam" id="PF00665">
    <property type="entry name" value="rve"/>
    <property type="match status" value="1"/>
</dbReference>
<dbReference type="Gene3D" id="3.30.420.10">
    <property type="entry name" value="Ribonuclease H-like superfamily/Ribonuclease H"/>
    <property type="match status" value="1"/>
</dbReference>
<dbReference type="FunFam" id="1.10.340.70:FF:000001">
    <property type="entry name" value="Retrovirus-related Pol polyprotein from transposon gypsy-like Protein"/>
    <property type="match status" value="1"/>
</dbReference>
<protein>
    <recommendedName>
        <fullName evidence="1">Gypsy retrotransposon integrase-like protein 1</fullName>
    </recommendedName>
</protein>
<accession>A0AAR2J8R8</accession>
<dbReference type="InterPro" id="IPR012337">
    <property type="entry name" value="RNaseH-like_sf"/>
</dbReference>
<feature type="domain" description="Integrase catalytic" evidence="3">
    <location>
        <begin position="128"/>
        <end position="286"/>
    </location>
</feature>